<proteinExistence type="predicted"/>
<organism evidence="2 3">
    <name type="scientific">Candidatus Scatocola faecipullorum</name>
    <dbReference type="NCBI Taxonomy" id="2840917"/>
    <lineage>
        <taxon>Bacteria</taxon>
        <taxon>Pseudomonadati</taxon>
        <taxon>Pseudomonadota</taxon>
        <taxon>Alphaproteobacteria</taxon>
        <taxon>Rhodospirillales</taxon>
        <taxon>Rhodospirillaceae</taxon>
        <taxon>Rhodospirillaceae incertae sedis</taxon>
        <taxon>Candidatus Scatocola</taxon>
    </lineage>
</organism>
<gene>
    <name evidence="2" type="ORF">IAD20_00155</name>
</gene>
<protein>
    <submittedName>
        <fullName evidence="2">Uncharacterized protein</fullName>
    </submittedName>
</protein>
<keyword evidence="1" id="KW-0732">Signal</keyword>
<name>A0A9D1SA19_9PROT</name>
<dbReference type="AlphaFoldDB" id="A0A9D1SA19"/>
<evidence type="ECO:0000313" key="2">
    <source>
        <dbReference type="EMBL" id="HIU52476.1"/>
    </source>
</evidence>
<feature type="chain" id="PRO_5039380988" evidence="1">
    <location>
        <begin position="20"/>
        <end position="112"/>
    </location>
</feature>
<evidence type="ECO:0000313" key="3">
    <source>
        <dbReference type="Proteomes" id="UP000824107"/>
    </source>
</evidence>
<feature type="signal peptide" evidence="1">
    <location>
        <begin position="1"/>
        <end position="19"/>
    </location>
</feature>
<comment type="caution">
    <text evidence="2">The sequence shown here is derived from an EMBL/GenBank/DDBJ whole genome shotgun (WGS) entry which is preliminary data.</text>
</comment>
<reference evidence="2" key="1">
    <citation type="submission" date="2020-10" db="EMBL/GenBank/DDBJ databases">
        <authorList>
            <person name="Gilroy R."/>
        </authorList>
    </citation>
    <scope>NUCLEOTIDE SEQUENCE</scope>
    <source>
        <strain evidence="2">ChiW3-316</strain>
    </source>
</reference>
<reference evidence="2" key="2">
    <citation type="journal article" date="2021" name="PeerJ">
        <title>Extensive microbial diversity within the chicken gut microbiome revealed by metagenomics and culture.</title>
        <authorList>
            <person name="Gilroy R."/>
            <person name="Ravi A."/>
            <person name="Getino M."/>
            <person name="Pursley I."/>
            <person name="Horton D.L."/>
            <person name="Alikhan N.F."/>
            <person name="Baker D."/>
            <person name="Gharbi K."/>
            <person name="Hall N."/>
            <person name="Watson M."/>
            <person name="Adriaenssens E.M."/>
            <person name="Foster-Nyarko E."/>
            <person name="Jarju S."/>
            <person name="Secka A."/>
            <person name="Antonio M."/>
            <person name="Oren A."/>
            <person name="Chaudhuri R.R."/>
            <person name="La Ragione R."/>
            <person name="Hildebrand F."/>
            <person name="Pallen M.J."/>
        </authorList>
    </citation>
    <scope>NUCLEOTIDE SEQUENCE</scope>
    <source>
        <strain evidence="2">ChiW3-316</strain>
    </source>
</reference>
<sequence>MKSILILLLTFFSAFPAAAQNPDKNIEQQYKDAGIKDAEILQKVYDKLHKPLYQQAYDDYLQDLDYIAEHGVAPDNEALYRDLLARNSDEKFIYSQTEADRHQFFNVYQNFN</sequence>
<dbReference type="Proteomes" id="UP000824107">
    <property type="component" value="Unassembled WGS sequence"/>
</dbReference>
<evidence type="ECO:0000256" key="1">
    <source>
        <dbReference type="SAM" id="SignalP"/>
    </source>
</evidence>
<dbReference type="EMBL" id="DVNC01000002">
    <property type="protein sequence ID" value="HIU52476.1"/>
    <property type="molecule type" value="Genomic_DNA"/>
</dbReference>
<accession>A0A9D1SA19</accession>